<keyword evidence="1" id="KW-0547">Nucleotide-binding</keyword>
<dbReference type="EMBL" id="GG770374">
    <property type="protein sequence ID" value="EFG29650.2"/>
    <property type="molecule type" value="Genomic_DNA"/>
</dbReference>
<name>D6LDG0_9FUSO</name>
<evidence type="ECO:0000313" key="1">
    <source>
        <dbReference type="EMBL" id="EFG29650.2"/>
    </source>
</evidence>
<organism evidence="1 2">
    <name type="scientific">Fusobacterium periodonticum 1_1_41FAA</name>
    <dbReference type="NCBI Taxonomy" id="469621"/>
    <lineage>
        <taxon>Bacteria</taxon>
        <taxon>Fusobacteriati</taxon>
        <taxon>Fusobacteriota</taxon>
        <taxon>Fusobacteriia</taxon>
        <taxon>Fusobacteriales</taxon>
        <taxon>Fusobacteriaceae</taxon>
        <taxon>Fusobacterium</taxon>
    </lineage>
</organism>
<dbReference type="Proteomes" id="UP000003964">
    <property type="component" value="Unassembled WGS sequence"/>
</dbReference>
<proteinExistence type="predicted"/>
<sequence length="114" mass="12856">MNFLIFLLSTDYILSYSSTCLGLPTSTSFGVLPSGGIVVEPLGENNKIVFGESKYSKKQVGLSILKQLQEKAKNIKWNNSNREEYFILFSKSGFSEELEELAQKEKNIILKKLI</sequence>
<reference evidence="1 2" key="1">
    <citation type="submission" date="2010-03" db="EMBL/GenBank/DDBJ databases">
        <title>The Genome Sequence of Fusobacterium sp. 1_1_41FAA.</title>
        <authorList>
            <consortium name="The Broad Institute Genome Sequencing Platform"/>
            <person name="Ward D."/>
            <person name="Earl A."/>
            <person name="Feldgarden M."/>
            <person name="Gevers D."/>
            <person name="Young S.K."/>
            <person name="Zeng Q."/>
            <person name="Koehrsen M."/>
            <person name="Alvarado L."/>
            <person name="Berlin A."/>
            <person name="Borenstein D."/>
            <person name="Chapman S."/>
            <person name="Chen Z."/>
            <person name="Engels R."/>
            <person name="Freedman E."/>
            <person name="Gellesch M."/>
            <person name="Goldberg J."/>
            <person name="Griggs A."/>
            <person name="Gujja S."/>
            <person name="Heilman E."/>
            <person name="Heiman D."/>
            <person name="Hepburn T."/>
            <person name="Howarth C."/>
            <person name="Jen D."/>
            <person name="Larson L."/>
            <person name="Mehta T."/>
            <person name="Park D."/>
            <person name="Pearson M."/>
            <person name="Richards J."/>
            <person name="Roberts A."/>
            <person name="Saif S."/>
            <person name="Shea T."/>
            <person name="Shenoy N."/>
            <person name="Sisk P."/>
            <person name="Stolte C."/>
            <person name="Sykes S."/>
            <person name="Walk T."/>
            <person name="White J."/>
            <person name="Yandava C."/>
            <person name="Strauss J.C."/>
            <person name="Ambrose C.E."/>
            <person name="Allen-Vercoe E."/>
            <person name="Haas B."/>
            <person name="Henn M.R."/>
            <person name="Nusbaum C."/>
            <person name="Birren B."/>
        </authorList>
    </citation>
    <scope>NUCLEOTIDE SEQUENCE [LARGE SCALE GENOMIC DNA]</scope>
    <source>
        <strain evidence="1 2">1_1_41FAA</strain>
    </source>
</reference>
<dbReference type="GO" id="GO:0005524">
    <property type="term" value="F:ATP binding"/>
    <property type="evidence" value="ECO:0007669"/>
    <property type="project" value="UniProtKB-KW"/>
</dbReference>
<keyword evidence="1" id="KW-0067">ATP-binding</keyword>
<dbReference type="AlphaFoldDB" id="D6LDG0"/>
<protein>
    <submittedName>
        <fullName evidence="1">ATP-binding protein</fullName>
    </submittedName>
</protein>
<gene>
    <name evidence="1" type="ORF">HMPREF0400_02305</name>
</gene>
<dbReference type="RefSeq" id="WP_008819797.1">
    <property type="nucleotide sequence ID" value="NZ_GG770374.1"/>
</dbReference>
<evidence type="ECO:0000313" key="2">
    <source>
        <dbReference type="Proteomes" id="UP000003964"/>
    </source>
</evidence>
<accession>D6LDG0</accession>